<comment type="subunit">
    <text evidence="7">Component of the endosomal sorting complex required for transport II (ESCRT-II).</text>
</comment>
<sequence length="392" mass="43892">MDRFEHAFPYLLDGEERVARARNIRIYEGDVKTSHEGGDLLLTSHRLIWGAPGAIENCDACLALLLSYVVFLEVETIGAFVFTRSTKIILHLSPSLPGKASGPSSNQHSNHIKFSFKDGLEDSFLAGLRNAVKLKKWEVPLAIQSPSKKVLPVIKTRAGIVGIERNLEEKQRATDHSISAAFQDLSKLMEMAKDMVSLSKTISTKIRDKQGEITDDETIQFKSYLLSLGIDDPVTREGYYSELDFVMNLARQVAEILVMPVQEQGGMMSMADAYCRVNRARGLELLSPEDLLTACRHLEKLSPCHLRLREFESGVQIIQSSTHSDESVIEDTVAHIERSGTLTPEEVSQKMGLSLLLARERLITTEKAGKICRDESIEGLRFYPNLFLQRES</sequence>
<evidence type="ECO:0000256" key="4">
    <source>
        <dbReference type="ARBA" id="ARBA00022490"/>
    </source>
</evidence>
<gene>
    <name evidence="9" type="primary">Vps36_0</name>
    <name evidence="9" type="ORF">g.77220</name>
</gene>
<dbReference type="FunFam" id="1.10.10.10:FF:000416">
    <property type="entry name" value="Vacuolar protein-sorting-associated protein 36"/>
    <property type="match status" value="1"/>
</dbReference>
<evidence type="ECO:0000256" key="7">
    <source>
        <dbReference type="RuleBase" id="RU367095"/>
    </source>
</evidence>
<reference evidence="9" key="1">
    <citation type="journal article" date="2016" name="Gigascience">
        <title>De novo construction of an expanded transcriptome assembly for the western tarnished plant bug, Lygus hesperus.</title>
        <authorList>
            <person name="Tassone E.E."/>
            <person name="Geib S.M."/>
            <person name="Hall B."/>
            <person name="Fabrick J.A."/>
            <person name="Brent C.S."/>
            <person name="Hull J.J."/>
        </authorList>
    </citation>
    <scope>NUCLEOTIDE SEQUENCE</scope>
</reference>
<dbReference type="Gene3D" id="1.10.10.10">
    <property type="entry name" value="Winged helix-like DNA-binding domain superfamily/Winged helix DNA-binding domain"/>
    <property type="match status" value="2"/>
</dbReference>
<dbReference type="FunFam" id="1.10.10.10:FF:000170">
    <property type="entry name" value="Vacuolar protein-sorting-associated protein 36"/>
    <property type="match status" value="1"/>
</dbReference>
<comment type="subcellular location">
    <subcellularLocation>
        <location evidence="7">Cytoplasm</location>
    </subcellularLocation>
    <subcellularLocation>
        <location evidence="7">Endosome</location>
    </subcellularLocation>
</comment>
<dbReference type="EMBL" id="GDHC01010841">
    <property type="protein sequence ID" value="JAQ07788.1"/>
    <property type="molecule type" value="Transcribed_RNA"/>
</dbReference>
<evidence type="ECO:0000256" key="2">
    <source>
        <dbReference type="ARBA" id="ARBA00017953"/>
    </source>
</evidence>
<evidence type="ECO:0000256" key="5">
    <source>
        <dbReference type="ARBA" id="ARBA00022927"/>
    </source>
</evidence>
<dbReference type="GO" id="GO:0043328">
    <property type="term" value="P:protein transport to vacuole involved in ubiquitin-dependent protein catabolic process via the multivesicular body sorting pathway"/>
    <property type="evidence" value="ECO:0007669"/>
    <property type="project" value="UniProtKB-UniRule"/>
</dbReference>
<keyword evidence="5 7" id="KW-0653">Protein transport</keyword>
<protein>
    <recommendedName>
        <fullName evidence="2 7">Vacuolar protein-sorting-associated protein 36</fullName>
    </recommendedName>
    <alternativeName>
        <fullName evidence="6 7">ESCRT-II complex subunit VPS36</fullName>
    </alternativeName>
</protein>
<dbReference type="InterPro" id="IPR036390">
    <property type="entry name" value="WH_DNA-bd_sf"/>
</dbReference>
<dbReference type="InterPro" id="IPR036388">
    <property type="entry name" value="WH-like_DNA-bd_sf"/>
</dbReference>
<evidence type="ECO:0000256" key="1">
    <source>
        <dbReference type="ARBA" id="ARBA00009697"/>
    </source>
</evidence>
<evidence type="ECO:0000256" key="3">
    <source>
        <dbReference type="ARBA" id="ARBA00022448"/>
    </source>
</evidence>
<name>A0A146LIA9_LYGHE</name>
<dbReference type="GO" id="GO:0000814">
    <property type="term" value="C:ESCRT II complex"/>
    <property type="evidence" value="ECO:0007669"/>
    <property type="project" value="UniProtKB-UniRule"/>
</dbReference>
<dbReference type="InterPro" id="IPR021648">
    <property type="entry name" value="GLUE_dom"/>
</dbReference>
<comment type="function">
    <text evidence="7">Component of the ESCRT-II complex (endosomal sorting complex required for transport II), which is required for multivesicular body (MVB) formation and sorting of endosomal cargo proteins into MVBs.</text>
</comment>
<keyword evidence="3 7" id="KW-0813">Transport</keyword>
<dbReference type="SUPFAM" id="SSF50729">
    <property type="entry name" value="PH domain-like"/>
    <property type="match status" value="1"/>
</dbReference>
<dbReference type="InterPro" id="IPR011993">
    <property type="entry name" value="PH-like_dom_sf"/>
</dbReference>
<dbReference type="Gene3D" id="2.30.29.30">
    <property type="entry name" value="Pleckstrin-homology domain (PH domain)/Phosphotyrosine-binding domain (PTB)"/>
    <property type="match status" value="1"/>
</dbReference>
<feature type="domain" description="GLUE N-terminal" evidence="8">
    <location>
        <begin position="1"/>
        <end position="144"/>
    </location>
</feature>
<accession>A0A146LIA9</accession>
<evidence type="ECO:0000256" key="6">
    <source>
        <dbReference type="ARBA" id="ARBA00030114"/>
    </source>
</evidence>
<dbReference type="PANTHER" id="PTHR13128:SF12">
    <property type="entry name" value="VACUOLAR PROTEIN-SORTING-ASSOCIATED PROTEIN 36"/>
    <property type="match status" value="1"/>
</dbReference>
<dbReference type="GO" id="GO:0032266">
    <property type="term" value="F:phosphatidylinositol-3-phosphate binding"/>
    <property type="evidence" value="ECO:0007669"/>
    <property type="project" value="UniProtKB-UniRule"/>
</dbReference>
<keyword evidence="4 7" id="KW-0963">Cytoplasm</keyword>
<dbReference type="InterPro" id="IPR037855">
    <property type="entry name" value="Vps36"/>
</dbReference>
<dbReference type="InterPro" id="IPR040608">
    <property type="entry name" value="Snf8/Vps36"/>
</dbReference>
<proteinExistence type="inferred from homology"/>
<keyword evidence="7" id="KW-0967">Endosome</keyword>
<dbReference type="PROSITE" id="PS51495">
    <property type="entry name" value="GLUE"/>
    <property type="match status" value="1"/>
</dbReference>
<dbReference type="Pfam" id="PF11605">
    <property type="entry name" value="Vps36_ESCRT-II"/>
    <property type="match status" value="1"/>
</dbReference>
<dbReference type="SUPFAM" id="SSF46785">
    <property type="entry name" value="Winged helix' DNA-binding domain"/>
    <property type="match status" value="2"/>
</dbReference>
<organism evidence="9">
    <name type="scientific">Lygus hesperus</name>
    <name type="common">Western plant bug</name>
    <dbReference type="NCBI Taxonomy" id="30085"/>
    <lineage>
        <taxon>Eukaryota</taxon>
        <taxon>Metazoa</taxon>
        <taxon>Ecdysozoa</taxon>
        <taxon>Arthropoda</taxon>
        <taxon>Hexapoda</taxon>
        <taxon>Insecta</taxon>
        <taxon>Pterygota</taxon>
        <taxon>Neoptera</taxon>
        <taxon>Paraneoptera</taxon>
        <taxon>Hemiptera</taxon>
        <taxon>Heteroptera</taxon>
        <taxon>Panheteroptera</taxon>
        <taxon>Cimicomorpha</taxon>
        <taxon>Miridae</taxon>
        <taxon>Mirini</taxon>
        <taxon>Lygus</taxon>
    </lineage>
</organism>
<dbReference type="GO" id="GO:0031902">
    <property type="term" value="C:late endosome membrane"/>
    <property type="evidence" value="ECO:0007669"/>
    <property type="project" value="UniProtKB-UniRule"/>
</dbReference>
<dbReference type="AlphaFoldDB" id="A0A146LIA9"/>
<evidence type="ECO:0000259" key="8">
    <source>
        <dbReference type="PROSITE" id="PS51495"/>
    </source>
</evidence>
<dbReference type="PANTHER" id="PTHR13128">
    <property type="entry name" value="VACUOLAR PROTEIN-SORTING-ASSOCIATED PROTEIN 36"/>
    <property type="match status" value="1"/>
</dbReference>
<dbReference type="GO" id="GO:0043130">
    <property type="term" value="F:ubiquitin binding"/>
    <property type="evidence" value="ECO:0007669"/>
    <property type="project" value="UniProtKB-UniRule"/>
</dbReference>
<dbReference type="Pfam" id="PF04157">
    <property type="entry name" value="EAP30"/>
    <property type="match status" value="1"/>
</dbReference>
<evidence type="ECO:0000313" key="9">
    <source>
        <dbReference type="EMBL" id="JAQ07788.1"/>
    </source>
</evidence>
<dbReference type="Gene3D" id="6.10.140.260">
    <property type="match status" value="1"/>
</dbReference>
<comment type="similarity">
    <text evidence="1 7">Belongs to the VPS36 family.</text>
</comment>